<evidence type="ECO:0000313" key="1">
    <source>
        <dbReference type="EMBL" id="CFE44140.1"/>
    </source>
</evidence>
<reference evidence="5 6" key="2">
    <citation type="submission" date="2015-03" db="EMBL/GenBank/DDBJ databases">
        <authorList>
            <consortium name="Pathogen Informatics"/>
        </authorList>
    </citation>
    <scope>NUCLEOTIDE SEQUENCE [LARGE SCALE GENOMIC DNA]</scope>
    <source>
        <strain evidence="2 7">G09801536</strain>
        <strain evidence="1 8">G09901357</strain>
        <strain evidence="5">K00500041</strain>
        <strain evidence="4 6">M09401471</strain>
    </source>
</reference>
<dbReference type="EMBL" id="CFOE01000638">
    <property type="protein sequence ID" value="CFE44140.1"/>
    <property type="molecule type" value="Genomic_DNA"/>
</dbReference>
<evidence type="ECO:0000313" key="4">
    <source>
        <dbReference type="EMBL" id="COX73896.1"/>
    </source>
</evidence>
<protein>
    <submittedName>
        <fullName evidence="3">Uncharacterized protein</fullName>
    </submittedName>
</protein>
<reference evidence="3" key="1">
    <citation type="submission" date="2015-03" db="EMBL/GenBank/DDBJ databases">
        <authorList>
            <person name="Murphy D."/>
        </authorList>
    </citation>
    <scope>NUCLEOTIDE SEQUENCE [LARGE SCALE GENOMIC DNA]</scope>
    <source>
        <strain evidence="3">K00500041</strain>
    </source>
</reference>
<dbReference type="Proteomes" id="UP000045842">
    <property type="component" value="Unassembled WGS sequence"/>
</dbReference>
<name>A0A0U0TLB9_MYCTX</name>
<dbReference type="EMBL" id="CSAJ01001209">
    <property type="protein sequence ID" value="COX73896.1"/>
    <property type="molecule type" value="Genomic_DNA"/>
</dbReference>
<accession>A0A0U0TLB9</accession>
<evidence type="ECO:0000313" key="6">
    <source>
        <dbReference type="Proteomes" id="UP000044938"/>
    </source>
</evidence>
<dbReference type="Proteomes" id="UP000048289">
    <property type="component" value="Unassembled WGS sequence"/>
</dbReference>
<dbReference type="EMBL" id="CSAD01000649">
    <property type="protein sequence ID" value="COW26353.1"/>
    <property type="molecule type" value="Genomic_DNA"/>
</dbReference>
<dbReference type="EMBL" id="CSAE01000632">
    <property type="protein sequence ID" value="COW67182.1"/>
    <property type="molecule type" value="Genomic_DNA"/>
</dbReference>
<dbReference type="Proteomes" id="UP000038802">
    <property type="component" value="Unassembled WGS sequence"/>
</dbReference>
<evidence type="ECO:0000313" key="3">
    <source>
        <dbReference type="EMBL" id="COW67182.1"/>
    </source>
</evidence>
<evidence type="ECO:0000313" key="2">
    <source>
        <dbReference type="EMBL" id="COW26353.1"/>
    </source>
</evidence>
<dbReference type="AlphaFoldDB" id="A0A0U0TLB9"/>
<dbReference type="Proteomes" id="UP000044938">
    <property type="component" value="Unassembled WGS sequence"/>
</dbReference>
<evidence type="ECO:0000313" key="7">
    <source>
        <dbReference type="Proteomes" id="UP000045842"/>
    </source>
</evidence>
<sequence>MILNSALSVQAEILGAGALRQVADVLCGDAVQPGLPIATVEGEHGAVRAIHQHGIGLPRALLAQRVAVMPDRTRVGSGVWGRDCGHTTTLRKAALGLVDQRAARLQGHVEADGRGGHA</sequence>
<organism evidence="3 5">
    <name type="scientific">Mycobacterium tuberculosis</name>
    <dbReference type="NCBI Taxonomy" id="1773"/>
    <lineage>
        <taxon>Bacteria</taxon>
        <taxon>Bacillati</taxon>
        <taxon>Actinomycetota</taxon>
        <taxon>Actinomycetes</taxon>
        <taxon>Mycobacteriales</taxon>
        <taxon>Mycobacteriaceae</taxon>
        <taxon>Mycobacterium</taxon>
        <taxon>Mycobacterium tuberculosis complex</taxon>
    </lineage>
</organism>
<gene>
    <name evidence="2" type="ORF">ERS007679_03502</name>
    <name evidence="1" type="ORF">ERS007681_03567</name>
    <name evidence="3" type="ORF">ERS007703_04023</name>
    <name evidence="4" type="ORF">ERS007720_04843</name>
</gene>
<evidence type="ECO:0000313" key="8">
    <source>
        <dbReference type="Proteomes" id="UP000048289"/>
    </source>
</evidence>
<proteinExistence type="predicted"/>
<evidence type="ECO:0000313" key="5">
    <source>
        <dbReference type="Proteomes" id="UP000038802"/>
    </source>
</evidence>